<proteinExistence type="predicted"/>
<dbReference type="Gene3D" id="3.30.1150.10">
    <property type="match status" value="1"/>
</dbReference>
<dbReference type="Proteomes" id="UP001055429">
    <property type="component" value="Chromosome"/>
</dbReference>
<dbReference type="InterPro" id="IPR006260">
    <property type="entry name" value="TonB/TolA_C"/>
</dbReference>
<accession>A0ABY4SK43</accession>
<evidence type="ECO:0000259" key="5">
    <source>
        <dbReference type="PROSITE" id="PS52015"/>
    </source>
</evidence>
<dbReference type="InterPro" id="IPR037682">
    <property type="entry name" value="TonB_C"/>
</dbReference>
<evidence type="ECO:0000256" key="4">
    <source>
        <dbReference type="ARBA" id="ARBA00023136"/>
    </source>
</evidence>
<dbReference type="NCBIfam" id="TIGR01352">
    <property type="entry name" value="tonB_Cterm"/>
    <property type="match status" value="1"/>
</dbReference>
<keyword evidence="3" id="KW-1133">Transmembrane helix</keyword>
<dbReference type="RefSeq" id="WP_249751711.1">
    <property type="nucleotide sequence ID" value="NZ_CP097298.1"/>
</dbReference>
<protein>
    <submittedName>
        <fullName evidence="6">Energy transducer TonB</fullName>
    </submittedName>
</protein>
<dbReference type="PROSITE" id="PS52015">
    <property type="entry name" value="TONB_CTD"/>
    <property type="match status" value="1"/>
</dbReference>
<evidence type="ECO:0000313" key="6">
    <source>
        <dbReference type="EMBL" id="URI15342.1"/>
    </source>
</evidence>
<keyword evidence="4" id="KW-0472">Membrane</keyword>
<reference evidence="6" key="1">
    <citation type="submission" date="2022-05" db="EMBL/GenBank/DDBJ databases">
        <title>Brevundimonas albigilva TT17 genome sequence.</title>
        <authorList>
            <person name="Lee K."/>
            <person name="Son H."/>
        </authorList>
    </citation>
    <scope>NUCLEOTIDE SEQUENCE</scope>
    <source>
        <strain evidence="6">TT17</strain>
    </source>
</reference>
<comment type="subcellular location">
    <subcellularLocation>
        <location evidence="1">Membrane</location>
        <topology evidence="1">Single-pass membrane protein</topology>
    </subcellularLocation>
</comment>
<evidence type="ECO:0000256" key="1">
    <source>
        <dbReference type="ARBA" id="ARBA00004167"/>
    </source>
</evidence>
<feature type="domain" description="TonB C-terminal" evidence="5">
    <location>
        <begin position="185"/>
        <end position="278"/>
    </location>
</feature>
<organism evidence="6 7">
    <name type="scientific">Brevundimonas albigilva</name>
    <dbReference type="NCBI Taxonomy" id="1312364"/>
    <lineage>
        <taxon>Bacteria</taxon>
        <taxon>Pseudomonadati</taxon>
        <taxon>Pseudomonadota</taxon>
        <taxon>Alphaproteobacteria</taxon>
        <taxon>Caulobacterales</taxon>
        <taxon>Caulobacteraceae</taxon>
        <taxon>Brevundimonas</taxon>
    </lineage>
</organism>
<dbReference type="EMBL" id="CP097649">
    <property type="protein sequence ID" value="URI15342.1"/>
    <property type="molecule type" value="Genomic_DNA"/>
</dbReference>
<keyword evidence="2" id="KW-0812">Transmembrane</keyword>
<dbReference type="Pfam" id="PF03544">
    <property type="entry name" value="TonB_C"/>
    <property type="match status" value="1"/>
</dbReference>
<keyword evidence="7" id="KW-1185">Reference proteome</keyword>
<name>A0ABY4SK43_9CAUL</name>
<dbReference type="SUPFAM" id="SSF74653">
    <property type="entry name" value="TolA/TonB C-terminal domain"/>
    <property type="match status" value="1"/>
</dbReference>
<sequence>MVSFALLLMLAAQADWPDAGDWAIDRFEERCVTSLDFEGAGATELYVTLELDGSSTVLINNANWTTVDDQRYPDVEVVLDDQAYTGGGARGYISEGYRRGLTMRMPATFVDDFAAARSFKVFNGEQLVDSLSLDGSAGAASGLRRCITSVRRAHDAAERERQRLAHIPENPFAEVTPPEPTTSEDGVQWARRPQVTADDFPAHARERDVTGSATLSCEARANGSSTNCRVLSENPSGVGFGRAALAVVGRARLAPQYVDRLPPDSRFTVTVPFELGRP</sequence>
<evidence type="ECO:0000313" key="7">
    <source>
        <dbReference type="Proteomes" id="UP001055429"/>
    </source>
</evidence>
<evidence type="ECO:0000256" key="3">
    <source>
        <dbReference type="ARBA" id="ARBA00022989"/>
    </source>
</evidence>
<evidence type="ECO:0000256" key="2">
    <source>
        <dbReference type="ARBA" id="ARBA00022692"/>
    </source>
</evidence>
<gene>
    <name evidence="6" type="ORF">M8231_16385</name>
</gene>